<evidence type="ECO:0000256" key="1">
    <source>
        <dbReference type="ARBA" id="ARBA00023015"/>
    </source>
</evidence>
<reference evidence="8" key="1">
    <citation type="submission" date="2011-04" db="EMBL/GenBank/DDBJ databases">
        <title>The complete genome of Treponema brennaborense DSM 12168.</title>
        <authorList>
            <person name="Lucas S."/>
            <person name="Han J."/>
            <person name="Lapidus A."/>
            <person name="Bruce D."/>
            <person name="Goodwin L."/>
            <person name="Pitluck S."/>
            <person name="Peters L."/>
            <person name="Kyrpides N."/>
            <person name="Mavromatis K."/>
            <person name="Ivanova N."/>
            <person name="Mikhailova N."/>
            <person name="Pagani I."/>
            <person name="Teshima H."/>
            <person name="Detter J.C."/>
            <person name="Tapia R."/>
            <person name="Han C."/>
            <person name="Land M."/>
            <person name="Hauser L."/>
            <person name="Markowitz V."/>
            <person name="Cheng J.-F."/>
            <person name="Hugenholtz P."/>
            <person name="Woyke T."/>
            <person name="Wu D."/>
            <person name="Gronow S."/>
            <person name="Wellnitz S."/>
            <person name="Brambilla E."/>
            <person name="Klenk H.-P."/>
            <person name="Eisen J.A."/>
        </authorList>
    </citation>
    <scope>NUCLEOTIDE SEQUENCE [LARGE SCALE GENOMIC DNA]</scope>
    <source>
        <strain evidence="8">DSM 12168 / CIP 105900 / DD5/3</strain>
    </source>
</reference>
<dbReference type="SUPFAM" id="SSF46689">
    <property type="entry name" value="Homeodomain-like"/>
    <property type="match status" value="2"/>
</dbReference>
<dbReference type="KEGG" id="tbe:Trebr_0713"/>
<dbReference type="AlphaFoldDB" id="F4LQD4"/>
<dbReference type="InterPro" id="IPR011006">
    <property type="entry name" value="CheY-like_superfamily"/>
</dbReference>
<dbReference type="SMART" id="SM00342">
    <property type="entry name" value="HTH_ARAC"/>
    <property type="match status" value="1"/>
</dbReference>
<evidence type="ECO:0000313" key="7">
    <source>
        <dbReference type="EMBL" id="AEE16155.1"/>
    </source>
</evidence>
<accession>F4LQD4</accession>
<evidence type="ECO:0000256" key="2">
    <source>
        <dbReference type="ARBA" id="ARBA00023125"/>
    </source>
</evidence>
<feature type="modified residue" description="4-aspartylphosphate" evidence="4">
    <location>
        <position position="54"/>
    </location>
</feature>
<dbReference type="Proteomes" id="UP000006546">
    <property type="component" value="Chromosome"/>
</dbReference>
<dbReference type="Pfam" id="PF00072">
    <property type="entry name" value="Response_reg"/>
    <property type="match status" value="1"/>
</dbReference>
<gene>
    <name evidence="7" type="ordered locus">Trebr_0713</name>
</gene>
<dbReference type="PRINTS" id="PR00032">
    <property type="entry name" value="HTHARAC"/>
</dbReference>
<evidence type="ECO:0000259" key="5">
    <source>
        <dbReference type="PROSITE" id="PS01124"/>
    </source>
</evidence>
<dbReference type="InterPro" id="IPR001789">
    <property type="entry name" value="Sig_transdc_resp-reg_receiver"/>
</dbReference>
<dbReference type="SMART" id="SM00448">
    <property type="entry name" value="REC"/>
    <property type="match status" value="1"/>
</dbReference>
<keyword evidence="3" id="KW-0804">Transcription</keyword>
<dbReference type="GO" id="GO:0000160">
    <property type="term" value="P:phosphorelay signal transduction system"/>
    <property type="evidence" value="ECO:0007669"/>
    <property type="project" value="InterPro"/>
</dbReference>
<dbReference type="InterPro" id="IPR009057">
    <property type="entry name" value="Homeodomain-like_sf"/>
</dbReference>
<dbReference type="SUPFAM" id="SSF52172">
    <property type="entry name" value="CheY-like"/>
    <property type="match status" value="1"/>
</dbReference>
<name>F4LQD4_TREBD</name>
<dbReference type="Gene3D" id="1.10.10.60">
    <property type="entry name" value="Homeodomain-like"/>
    <property type="match status" value="2"/>
</dbReference>
<dbReference type="PANTHER" id="PTHR43280">
    <property type="entry name" value="ARAC-FAMILY TRANSCRIPTIONAL REGULATOR"/>
    <property type="match status" value="1"/>
</dbReference>
<keyword evidence="4" id="KW-0597">Phosphoprotein</keyword>
<dbReference type="PROSITE" id="PS50110">
    <property type="entry name" value="RESPONSE_REGULATORY"/>
    <property type="match status" value="1"/>
</dbReference>
<evidence type="ECO:0000256" key="4">
    <source>
        <dbReference type="PROSITE-ProRule" id="PRU00169"/>
    </source>
</evidence>
<dbReference type="STRING" id="906968.Trebr_0713"/>
<proteinExistence type="predicted"/>
<dbReference type="PROSITE" id="PS01124">
    <property type="entry name" value="HTH_ARAC_FAMILY_2"/>
    <property type="match status" value="1"/>
</dbReference>
<protein>
    <submittedName>
        <fullName evidence="7">Two component transcriptional regulator, AraC family</fullName>
    </submittedName>
</protein>
<dbReference type="InterPro" id="IPR018062">
    <property type="entry name" value="HTH_AraC-typ_CS"/>
</dbReference>
<keyword evidence="2" id="KW-0238">DNA-binding</keyword>
<keyword evidence="8" id="KW-1185">Reference proteome</keyword>
<dbReference type="GO" id="GO:0003700">
    <property type="term" value="F:DNA-binding transcription factor activity"/>
    <property type="evidence" value="ECO:0007669"/>
    <property type="project" value="InterPro"/>
</dbReference>
<dbReference type="InterPro" id="IPR018060">
    <property type="entry name" value="HTH_AraC"/>
</dbReference>
<feature type="domain" description="Response regulatory" evidence="6">
    <location>
        <begin position="3"/>
        <end position="119"/>
    </location>
</feature>
<dbReference type="PROSITE" id="PS00041">
    <property type="entry name" value="HTH_ARAC_FAMILY_1"/>
    <property type="match status" value="1"/>
</dbReference>
<sequence>MYKLIIADDEPLERKALALIAAQSGLPFTCIEAKNGREAVELALDQAADAALLDIKMPAVDGIQAAEKIRERLPDCLIVFLTAWSVFDYAQTAVRLGARDYIVKPAETDAVIGVLSRLVRELDSRTSSRRAADLQMNGMLELLEMDFFNALKYGGLSAEKIRCWLSLQHIRCESGFSFVFSAGNDFDLCGGAVLPQITGACRKNGYVPCCFEERAVDGTVLYHVLVFSEQPENAVPRIDLMQFSYKWSDFRCGEGMPFRSADRIASSLQQSLLAYLKTNAASPVLHYRNLPPAVPPLAGTWMTELESGIIHALSEADEQGALLLSAEYFDRLMLEYGDDAPAQRAVCMEMLLVVTRSIEYKYRIAPPVLPSSADTVDTAALRLIFQGYVHKTCTEVLTDRRNKYERIFNSIEEYLHIHFAEPISLETVAEFVGIDSDYCCKLFKKHTSISFVEYLSGLRLDAAAELLKNGKPVADAARNSGYQDPAYFSRAFKKKFGLPPKQFQLVHLNR</sequence>
<feature type="domain" description="HTH araC/xylS-type" evidence="5">
    <location>
        <begin position="409"/>
        <end position="506"/>
    </location>
</feature>
<evidence type="ECO:0000256" key="3">
    <source>
        <dbReference type="ARBA" id="ARBA00023163"/>
    </source>
</evidence>
<dbReference type="PANTHER" id="PTHR43280:SF2">
    <property type="entry name" value="HTH-TYPE TRANSCRIPTIONAL REGULATOR EXSA"/>
    <property type="match status" value="1"/>
</dbReference>
<dbReference type="GO" id="GO:0043565">
    <property type="term" value="F:sequence-specific DNA binding"/>
    <property type="evidence" value="ECO:0007669"/>
    <property type="project" value="InterPro"/>
</dbReference>
<evidence type="ECO:0000313" key="8">
    <source>
        <dbReference type="Proteomes" id="UP000006546"/>
    </source>
</evidence>
<organism evidence="7 8">
    <name type="scientific">Treponema brennaborense (strain DSM 12168 / CIP 105900 / DD5/3)</name>
    <dbReference type="NCBI Taxonomy" id="906968"/>
    <lineage>
        <taxon>Bacteria</taxon>
        <taxon>Pseudomonadati</taxon>
        <taxon>Spirochaetota</taxon>
        <taxon>Spirochaetia</taxon>
        <taxon>Spirochaetales</taxon>
        <taxon>Treponemataceae</taxon>
        <taxon>Treponema</taxon>
    </lineage>
</organism>
<dbReference type="EMBL" id="CP002696">
    <property type="protein sequence ID" value="AEE16155.1"/>
    <property type="molecule type" value="Genomic_DNA"/>
</dbReference>
<dbReference type="CDD" id="cd17536">
    <property type="entry name" value="REC_YesN-like"/>
    <property type="match status" value="1"/>
</dbReference>
<dbReference type="eggNOG" id="COG4753">
    <property type="taxonomic scope" value="Bacteria"/>
</dbReference>
<dbReference type="eggNOG" id="COG2207">
    <property type="taxonomic scope" value="Bacteria"/>
</dbReference>
<dbReference type="HOGENOM" id="CLU_000445_5_0_12"/>
<keyword evidence="1" id="KW-0805">Transcription regulation</keyword>
<dbReference type="Pfam" id="PF12833">
    <property type="entry name" value="HTH_18"/>
    <property type="match status" value="1"/>
</dbReference>
<dbReference type="OrthoDB" id="359371at2"/>
<dbReference type="InterPro" id="IPR020449">
    <property type="entry name" value="Tscrpt_reg_AraC-type_HTH"/>
</dbReference>
<evidence type="ECO:0000259" key="6">
    <source>
        <dbReference type="PROSITE" id="PS50110"/>
    </source>
</evidence>
<dbReference type="Gene3D" id="3.40.50.2300">
    <property type="match status" value="1"/>
</dbReference>
<dbReference type="RefSeq" id="WP_013757874.1">
    <property type="nucleotide sequence ID" value="NC_015500.1"/>
</dbReference>